<evidence type="ECO:0000256" key="3">
    <source>
        <dbReference type="ARBA" id="ARBA00022989"/>
    </source>
</evidence>
<organism evidence="6 7">
    <name type="scientific">Desulfurispira natronophila</name>
    <dbReference type="NCBI Taxonomy" id="682562"/>
    <lineage>
        <taxon>Bacteria</taxon>
        <taxon>Pseudomonadati</taxon>
        <taxon>Chrysiogenota</taxon>
        <taxon>Chrysiogenia</taxon>
        <taxon>Chrysiogenales</taxon>
        <taxon>Chrysiogenaceae</taxon>
        <taxon>Desulfurispira</taxon>
    </lineage>
</organism>
<keyword evidence="4" id="KW-0472">Membrane</keyword>
<keyword evidence="2" id="KW-0812">Transmembrane</keyword>
<dbReference type="InterPro" id="IPR006260">
    <property type="entry name" value="TonB/TolA_C"/>
</dbReference>
<dbReference type="SUPFAM" id="SSF74653">
    <property type="entry name" value="TolA/TonB C-terminal domain"/>
    <property type="match status" value="1"/>
</dbReference>
<feature type="region of interest" description="Disordered" evidence="5">
    <location>
        <begin position="64"/>
        <end position="109"/>
    </location>
</feature>
<feature type="compositionally biased region" description="Low complexity" evidence="5">
    <location>
        <begin position="170"/>
        <end position="184"/>
    </location>
</feature>
<proteinExistence type="predicted"/>
<evidence type="ECO:0000256" key="5">
    <source>
        <dbReference type="SAM" id="MobiDB-lite"/>
    </source>
</evidence>
<dbReference type="Proteomes" id="UP000528322">
    <property type="component" value="Unassembled WGS sequence"/>
</dbReference>
<name>A0A7W7Y611_9BACT</name>
<dbReference type="GO" id="GO:0016020">
    <property type="term" value="C:membrane"/>
    <property type="evidence" value="ECO:0007669"/>
    <property type="project" value="UniProtKB-SubCell"/>
</dbReference>
<protein>
    <submittedName>
        <fullName evidence="6">TonB family protein</fullName>
    </submittedName>
</protein>
<evidence type="ECO:0000313" key="6">
    <source>
        <dbReference type="EMBL" id="MBB5022569.1"/>
    </source>
</evidence>
<dbReference type="NCBIfam" id="TIGR01352">
    <property type="entry name" value="tonB_Cterm"/>
    <property type="match status" value="1"/>
</dbReference>
<sequence length="293" mass="31979">MTALRFSWPSALPSLPLPGATAVSVALHVLFFSVYLLVGSLSPSQPPVVPNVRVQLMPQIAEQTAVADETPQREVPVVGAGSKQAAPEPAPRPPEEVVRPEVPDPQDLRRDADSAIDRIRQAQQLQRQREAAQQAVERLARQRQQQEHQQEAAPDTEAETQPEAHEEEAATPVAEELPAAEAGEVSTEASWDITSDRAALAYLDAVTATITENFQRRIDFGAHITRDPIVRFTLQRDGRIAEGSIAIQQSSGSQVVDRALILAVQRGGPYPAFPESIQRNTITIDVRGNIHDE</sequence>
<comment type="caution">
    <text evidence="6">The sequence shown here is derived from an EMBL/GenBank/DDBJ whole genome shotgun (WGS) entry which is preliminary data.</text>
</comment>
<dbReference type="Pfam" id="PF13103">
    <property type="entry name" value="TonB_2"/>
    <property type="match status" value="1"/>
</dbReference>
<evidence type="ECO:0000256" key="1">
    <source>
        <dbReference type="ARBA" id="ARBA00004167"/>
    </source>
</evidence>
<feature type="region of interest" description="Disordered" evidence="5">
    <location>
        <begin position="121"/>
        <end position="190"/>
    </location>
</feature>
<keyword evidence="3" id="KW-1133">Transmembrane helix</keyword>
<dbReference type="EMBL" id="JACHID010000012">
    <property type="protein sequence ID" value="MBB5022569.1"/>
    <property type="molecule type" value="Genomic_DNA"/>
</dbReference>
<dbReference type="AlphaFoldDB" id="A0A7W7Y611"/>
<keyword evidence="7" id="KW-1185">Reference proteome</keyword>
<gene>
    <name evidence="6" type="ORF">HNR37_001907</name>
</gene>
<evidence type="ECO:0000313" key="7">
    <source>
        <dbReference type="Proteomes" id="UP000528322"/>
    </source>
</evidence>
<evidence type="ECO:0000256" key="2">
    <source>
        <dbReference type="ARBA" id="ARBA00022692"/>
    </source>
</evidence>
<accession>A0A7W7Y611</accession>
<dbReference type="Gene3D" id="3.30.1150.10">
    <property type="match status" value="1"/>
</dbReference>
<dbReference type="RefSeq" id="WP_183733309.1">
    <property type="nucleotide sequence ID" value="NZ_JACHID010000012.1"/>
</dbReference>
<feature type="compositionally biased region" description="Low complexity" evidence="5">
    <location>
        <begin position="121"/>
        <end position="137"/>
    </location>
</feature>
<reference evidence="6 7" key="1">
    <citation type="submission" date="2020-08" db="EMBL/GenBank/DDBJ databases">
        <title>Genomic Encyclopedia of Type Strains, Phase IV (KMG-IV): sequencing the most valuable type-strain genomes for metagenomic binning, comparative biology and taxonomic classification.</title>
        <authorList>
            <person name="Goeker M."/>
        </authorList>
    </citation>
    <scope>NUCLEOTIDE SEQUENCE [LARGE SCALE GENOMIC DNA]</scope>
    <source>
        <strain evidence="6 7">DSM 22071</strain>
    </source>
</reference>
<evidence type="ECO:0000256" key="4">
    <source>
        <dbReference type="ARBA" id="ARBA00023136"/>
    </source>
</evidence>
<comment type="subcellular location">
    <subcellularLocation>
        <location evidence="1">Membrane</location>
        <topology evidence="1">Single-pass membrane protein</topology>
    </subcellularLocation>
</comment>
<feature type="compositionally biased region" description="Basic and acidic residues" evidence="5">
    <location>
        <begin position="93"/>
        <end position="109"/>
    </location>
</feature>
<feature type="compositionally biased region" description="Basic and acidic residues" evidence="5">
    <location>
        <begin position="138"/>
        <end position="150"/>
    </location>
</feature>